<dbReference type="EMBL" id="GACK01004366">
    <property type="protein sequence ID" value="JAA60668.1"/>
    <property type="molecule type" value="mRNA"/>
</dbReference>
<protein>
    <submittedName>
        <fullName evidence="2">Putative group viii salivary lipocalin</fullName>
    </submittedName>
</protein>
<reference evidence="2" key="2">
    <citation type="journal article" date="2015" name="J. Proteomics">
        <title>Sexual differences in the sialomes of the zebra tick, Rhipicephalus pulchellus.</title>
        <authorList>
            <person name="Tan A.W."/>
            <person name="Francischetti I.M."/>
            <person name="Slovak M."/>
            <person name="Kini R.M."/>
            <person name="Ribeiro J.M."/>
        </authorList>
    </citation>
    <scope>NUCLEOTIDE SEQUENCE</scope>
    <source>
        <tissue evidence="2">Salivary gland</tissue>
    </source>
</reference>
<sequence length="198" mass="23033">MKLHLCGLFAVCAFVLTVRRDADVAASPDIIHIVPANSSHTLYLVGYSSQMSKPRISCVNSNYTNRTDGWVNRRLNYIYTKQGREDDSLIISTPFSIMVENSPLVFIMYVNYTRDPPRYIGRVREKYHLLYYDNDTMVLSNRKANTTKGERNCSLWVTEKYINITTETLLAKKIFDTNCANPEYISYWDNCTQHFQRQ</sequence>
<feature type="chain" id="PRO_5003981846" evidence="1">
    <location>
        <begin position="21"/>
        <end position="198"/>
    </location>
</feature>
<evidence type="ECO:0000256" key="1">
    <source>
        <dbReference type="SAM" id="SignalP"/>
    </source>
</evidence>
<evidence type="ECO:0000313" key="2">
    <source>
        <dbReference type="EMBL" id="JAA60668.1"/>
    </source>
</evidence>
<dbReference type="Gene3D" id="2.40.128.20">
    <property type="match status" value="1"/>
</dbReference>
<feature type="signal peptide" evidence="1">
    <location>
        <begin position="1"/>
        <end position="20"/>
    </location>
</feature>
<proteinExistence type="evidence at transcript level"/>
<name>L7MBU7_RHIPC</name>
<reference evidence="2" key="1">
    <citation type="submission" date="2012-11" db="EMBL/GenBank/DDBJ databases">
        <authorList>
            <person name="Lucero-Rivera Y.E."/>
            <person name="Tovar-Ramirez D."/>
        </authorList>
    </citation>
    <scope>NUCLEOTIDE SEQUENCE</scope>
    <source>
        <tissue evidence="2">Salivary gland</tissue>
    </source>
</reference>
<dbReference type="InterPro" id="IPR012674">
    <property type="entry name" value="Calycin"/>
</dbReference>
<organism evidence="2">
    <name type="scientific">Rhipicephalus pulchellus</name>
    <name type="common">Yellow backed tick</name>
    <name type="synonym">Dermacentor pulchellus</name>
    <dbReference type="NCBI Taxonomy" id="72859"/>
    <lineage>
        <taxon>Eukaryota</taxon>
        <taxon>Metazoa</taxon>
        <taxon>Ecdysozoa</taxon>
        <taxon>Arthropoda</taxon>
        <taxon>Chelicerata</taxon>
        <taxon>Arachnida</taxon>
        <taxon>Acari</taxon>
        <taxon>Parasitiformes</taxon>
        <taxon>Ixodida</taxon>
        <taxon>Ixodoidea</taxon>
        <taxon>Ixodidae</taxon>
        <taxon>Rhipicephalinae</taxon>
        <taxon>Rhipicephalus</taxon>
        <taxon>Rhipicephalus</taxon>
    </lineage>
</organism>
<accession>L7MBU7</accession>
<dbReference type="AlphaFoldDB" id="L7MBU7"/>
<keyword evidence="1" id="KW-0732">Signal</keyword>